<keyword evidence="2" id="KW-1185">Reference proteome</keyword>
<name>A0ACD5WXK3_AVESA</name>
<dbReference type="EnsemblPlants" id="AVESA.00010b.r2.4CG1294660.1">
    <property type="protein sequence ID" value="AVESA.00010b.r2.4CG1294660.1.CDS"/>
    <property type="gene ID" value="AVESA.00010b.r2.4CG1294660"/>
</dbReference>
<accession>A0ACD5WXK3</accession>
<organism evidence="1 2">
    <name type="scientific">Avena sativa</name>
    <name type="common">Oat</name>
    <dbReference type="NCBI Taxonomy" id="4498"/>
    <lineage>
        <taxon>Eukaryota</taxon>
        <taxon>Viridiplantae</taxon>
        <taxon>Streptophyta</taxon>
        <taxon>Embryophyta</taxon>
        <taxon>Tracheophyta</taxon>
        <taxon>Spermatophyta</taxon>
        <taxon>Magnoliopsida</taxon>
        <taxon>Liliopsida</taxon>
        <taxon>Poales</taxon>
        <taxon>Poaceae</taxon>
        <taxon>BOP clade</taxon>
        <taxon>Pooideae</taxon>
        <taxon>Poodae</taxon>
        <taxon>Poeae</taxon>
        <taxon>Poeae Chloroplast Group 1 (Aveneae type)</taxon>
        <taxon>Aveninae</taxon>
        <taxon>Avena</taxon>
    </lineage>
</organism>
<reference evidence="1" key="2">
    <citation type="submission" date="2025-09" db="UniProtKB">
        <authorList>
            <consortium name="EnsemblPlants"/>
        </authorList>
    </citation>
    <scope>IDENTIFICATION</scope>
</reference>
<dbReference type="Proteomes" id="UP001732700">
    <property type="component" value="Chromosome 4C"/>
</dbReference>
<evidence type="ECO:0000313" key="1">
    <source>
        <dbReference type="EnsemblPlants" id="AVESA.00010b.r2.4CG1294660.1.CDS"/>
    </source>
</evidence>
<evidence type="ECO:0000313" key="2">
    <source>
        <dbReference type="Proteomes" id="UP001732700"/>
    </source>
</evidence>
<protein>
    <submittedName>
        <fullName evidence="1">Uncharacterized protein</fullName>
    </submittedName>
</protein>
<proteinExistence type="predicted"/>
<sequence>MYRCAISSNTLFIIFSCVVVDWEQEEPMSQAIGQVQVGRYNNPIHLEQTRGSFPVRSVDREPTNSLRSNTKTAIYVGHADDAPVDQLFHGEESHTRLPVGTVPGHGFKKKAMLSASPVSTGAERVVLEHPNKVSNIPQSQRAPSSYSAHTEELHEQHQSNTAGSHENQKGRHASVSSIVEQEIVKHPSHTACAQHVESHGNATVWNKRKKSSWTTGGKRKQKHRVSNEELHLECKKHLSAQPEDIGKINTLQEPVPSPDENQFNHSDIDRIMANLHPCSLSQKQVPRAGPNELDNIDAILPPLSIDHDISLVNRVPQCYSQYSAGAKGALPNRSFSSAQEHEMPQESSNGTCPHGKSCAQRQQKQDDSHPVQVEVECHHNKATGQHKSAAKGFMHLPNERESVEYRSCTGNHQQVTVSAACCDPTPSPVLTATLLPSAASPSVSRSSIHRSPPSCQLPENLHSQDAHAAGRGYKKSKRRARGPTKLTEPRREADRPVLTPINVDTWDIDPPCPKVASTITLLLKQWHPGSAYRRVSQQTAEIHPGQSVLHFHEYHSDTKAIIMDEFLQRYKWAPGREAECLKLFNRRTVRQFTGLLCDEKRRARVALFASRKMNKALDIPKFNEQSNLDEEGARKKLKLPRRDPAGVGQEDDDPLQWKSFPPEWMLPKWWEMLCERWASEEILQVSAQKRKNRFTGGSAQHTAGSRSITMHHKLMMIENGGNPVSEVELFNKTHKHDGGKGEFVTEKARRTMEAFQRRLEEAGDTGLDPHLVWSQEVGGRNRGRYYGLPGVIDKARIGPLSKSIPGSSGGKTNPMFTQDQVQDMINHATQQLNETWENRFQSLEESVRGMASSGIPQHAPCSSAAGLGAGAEDEEASEHTSDSVDEGTYQSSEDDSGVHTGD</sequence>
<reference evidence="1" key="1">
    <citation type="submission" date="2021-05" db="EMBL/GenBank/DDBJ databases">
        <authorList>
            <person name="Scholz U."/>
            <person name="Mascher M."/>
            <person name="Fiebig A."/>
        </authorList>
    </citation>
    <scope>NUCLEOTIDE SEQUENCE [LARGE SCALE GENOMIC DNA]</scope>
</reference>